<evidence type="ECO:0000256" key="7">
    <source>
        <dbReference type="ARBA" id="ARBA00022475"/>
    </source>
</evidence>
<keyword evidence="8 19" id="KW-0169">Cobalamin biosynthesis</keyword>
<proteinExistence type="inferred from homology"/>
<dbReference type="UniPathway" id="UPA00148">
    <property type="reaction ID" value="UER00238"/>
</dbReference>
<feature type="transmembrane region" description="Helical" evidence="19">
    <location>
        <begin position="53"/>
        <end position="72"/>
    </location>
</feature>
<comment type="similarity">
    <text evidence="4 19">Belongs to the CobS family.</text>
</comment>
<keyword evidence="9 19" id="KW-0808">Transferase</keyword>
<comment type="caution">
    <text evidence="20">The sequence shown here is derived from an EMBL/GenBank/DDBJ whole genome shotgun (WGS) entry which is preliminary data.</text>
</comment>
<evidence type="ECO:0000256" key="9">
    <source>
        <dbReference type="ARBA" id="ARBA00022679"/>
    </source>
</evidence>
<dbReference type="EC" id="2.7.8.26" evidence="5 19"/>
<evidence type="ECO:0000256" key="18">
    <source>
        <dbReference type="ARBA" id="ARBA00049504"/>
    </source>
</evidence>
<dbReference type="AlphaFoldDB" id="A0A524RW57"/>
<evidence type="ECO:0000256" key="12">
    <source>
        <dbReference type="ARBA" id="ARBA00022989"/>
    </source>
</evidence>
<evidence type="ECO:0000256" key="8">
    <source>
        <dbReference type="ARBA" id="ARBA00022573"/>
    </source>
</evidence>
<evidence type="ECO:0000256" key="13">
    <source>
        <dbReference type="ARBA" id="ARBA00023136"/>
    </source>
</evidence>
<keyword evidence="7 19" id="KW-1003">Cell membrane</keyword>
<dbReference type="InterPro" id="IPR003805">
    <property type="entry name" value="CobS"/>
</dbReference>
<evidence type="ECO:0000313" key="20">
    <source>
        <dbReference type="EMBL" id="TGH27596.1"/>
    </source>
</evidence>
<evidence type="ECO:0000256" key="4">
    <source>
        <dbReference type="ARBA" id="ARBA00010561"/>
    </source>
</evidence>
<comment type="cofactor">
    <cofactor evidence="1 19">
        <name>Mg(2+)</name>
        <dbReference type="ChEBI" id="CHEBI:18420"/>
    </cofactor>
</comment>
<dbReference type="GO" id="GO:0005886">
    <property type="term" value="C:plasma membrane"/>
    <property type="evidence" value="ECO:0007669"/>
    <property type="project" value="UniProtKB-SubCell"/>
</dbReference>
<dbReference type="Pfam" id="PF02654">
    <property type="entry name" value="CobS"/>
    <property type="match status" value="1"/>
</dbReference>
<evidence type="ECO:0000313" key="21">
    <source>
        <dbReference type="Proteomes" id="UP000315454"/>
    </source>
</evidence>
<organism evidence="20 21">
    <name type="scientific">Aphanocapsa feldmannii 277cI</name>
    <dbReference type="NCBI Taxonomy" id="2507554"/>
    <lineage>
        <taxon>Bacteria</taxon>
        <taxon>Bacillati</taxon>
        <taxon>Cyanobacteriota</taxon>
        <taxon>Cyanophyceae</taxon>
        <taxon>Oscillatoriophycideae</taxon>
        <taxon>Chroococcales</taxon>
        <taxon>Microcystaceae</taxon>
        <taxon>Aphanocapsa</taxon>
    </lineage>
</organism>
<dbReference type="EMBL" id="SRMN01000006">
    <property type="protein sequence ID" value="TGH27596.1"/>
    <property type="molecule type" value="Genomic_DNA"/>
</dbReference>
<evidence type="ECO:0000256" key="2">
    <source>
        <dbReference type="ARBA" id="ARBA00004651"/>
    </source>
</evidence>
<evidence type="ECO:0000256" key="14">
    <source>
        <dbReference type="ARBA" id="ARBA00025228"/>
    </source>
</evidence>
<evidence type="ECO:0000256" key="11">
    <source>
        <dbReference type="ARBA" id="ARBA00022842"/>
    </source>
</evidence>
<accession>A0A524RW57</accession>
<comment type="catalytic activity">
    <reaction evidence="18 19">
        <text>alpha-ribazole 5'-phosphate + adenosylcob(III)inamide-GDP = adenosylcob(III)alamin 5'-phosphate + GMP + H(+)</text>
        <dbReference type="Rhea" id="RHEA:23560"/>
        <dbReference type="ChEBI" id="CHEBI:15378"/>
        <dbReference type="ChEBI" id="CHEBI:57918"/>
        <dbReference type="ChEBI" id="CHEBI:58115"/>
        <dbReference type="ChEBI" id="CHEBI:60487"/>
        <dbReference type="ChEBI" id="CHEBI:60493"/>
        <dbReference type="EC" id="2.7.8.26"/>
    </reaction>
</comment>
<evidence type="ECO:0000256" key="15">
    <source>
        <dbReference type="ARBA" id="ARBA00032605"/>
    </source>
</evidence>
<reference evidence="20 21" key="1">
    <citation type="journal article" date="2019" name="mSystems">
        <title>Life at home and on the roam: Genomic adaptions reflect the dual lifestyle of an intracellular, facultative symbiont.</title>
        <authorList>
            <person name="Burgsdorf I."/>
        </authorList>
    </citation>
    <scope>NUCLEOTIDE SEQUENCE [LARGE SCALE GENOMIC DNA]</scope>
    <source>
        <strain evidence="20">277cI</strain>
    </source>
</reference>
<keyword evidence="12 19" id="KW-1133">Transmembrane helix</keyword>
<comment type="function">
    <text evidence="14 19">Joins adenosylcobinamide-GDP and alpha-ribazole to generate adenosylcobalamin (Ado-cobalamin). Also synthesizes adenosylcobalamin 5'-phosphate from adenosylcobinamide-GDP and alpha-ribazole 5'-phosphate.</text>
</comment>
<gene>
    <name evidence="19" type="primary">cobS</name>
    <name evidence="20" type="ORF">ERJ68_00745</name>
</gene>
<comment type="catalytic activity">
    <reaction evidence="17 19">
        <text>alpha-ribazole + adenosylcob(III)inamide-GDP = adenosylcob(III)alamin + GMP + H(+)</text>
        <dbReference type="Rhea" id="RHEA:16049"/>
        <dbReference type="ChEBI" id="CHEBI:10329"/>
        <dbReference type="ChEBI" id="CHEBI:15378"/>
        <dbReference type="ChEBI" id="CHEBI:18408"/>
        <dbReference type="ChEBI" id="CHEBI:58115"/>
        <dbReference type="ChEBI" id="CHEBI:60487"/>
        <dbReference type="EC" id="2.7.8.26"/>
    </reaction>
</comment>
<dbReference type="PANTHER" id="PTHR34148:SF1">
    <property type="entry name" value="ADENOSYLCOBINAMIDE-GDP RIBAZOLETRANSFERASE"/>
    <property type="match status" value="1"/>
</dbReference>
<evidence type="ECO:0000256" key="16">
    <source>
        <dbReference type="ARBA" id="ARBA00032853"/>
    </source>
</evidence>
<dbReference type="HAMAP" id="MF_00719">
    <property type="entry name" value="CobS"/>
    <property type="match status" value="1"/>
</dbReference>
<evidence type="ECO:0000256" key="19">
    <source>
        <dbReference type="HAMAP-Rule" id="MF_00719"/>
    </source>
</evidence>
<comment type="pathway">
    <text evidence="3 19">Cofactor biosynthesis; adenosylcobalamin biosynthesis; adenosylcobalamin from cob(II)yrinate a,c-diamide: step 7/7.</text>
</comment>
<feature type="transmembrane region" description="Helical" evidence="19">
    <location>
        <begin position="122"/>
        <end position="145"/>
    </location>
</feature>
<sequence>MPRTQHTGVHDGRPRITAQLRGWRRDLAGAWLFYTRLPALPGLKPSFQRIARFAPPIGLVLGGIAALLWALTSSLPDLSRILLLLAMDIALTGGLHLDGVMDTADGLSAGPRKLDAMADSRAGALGVITLVTLLLLRAAALLWIAARWSPLVPPCLLAAGFWGRWAALLATDTLVPLRPGGGGASHRRYWQGLWWESLPSLLALTLGAALWGLTGWSGSVLLASLLAGLPGAWLTSRCIGHALGGQTGDSLGATVEWTQVCVLWLLGLLAQLSGGLA</sequence>
<protein>
    <recommendedName>
        <fullName evidence="6 19">Adenosylcobinamide-GDP ribazoletransferase</fullName>
        <ecNumber evidence="5 19">2.7.8.26</ecNumber>
    </recommendedName>
    <alternativeName>
        <fullName evidence="16 19">Cobalamin synthase</fullName>
    </alternativeName>
    <alternativeName>
        <fullName evidence="15 19">Cobalamin-5'-phosphate synthase</fullName>
    </alternativeName>
</protein>
<dbReference type="GO" id="GO:0008818">
    <property type="term" value="F:cobalamin 5'-phosphate synthase activity"/>
    <property type="evidence" value="ECO:0007669"/>
    <property type="project" value="UniProtKB-UniRule"/>
</dbReference>
<evidence type="ECO:0000256" key="10">
    <source>
        <dbReference type="ARBA" id="ARBA00022692"/>
    </source>
</evidence>
<keyword evidence="10 19" id="KW-0812">Transmembrane</keyword>
<evidence type="ECO:0000256" key="17">
    <source>
        <dbReference type="ARBA" id="ARBA00048623"/>
    </source>
</evidence>
<dbReference type="GO" id="GO:0009236">
    <property type="term" value="P:cobalamin biosynthetic process"/>
    <property type="evidence" value="ECO:0007669"/>
    <property type="project" value="UniProtKB-UniRule"/>
</dbReference>
<evidence type="ECO:0000256" key="3">
    <source>
        <dbReference type="ARBA" id="ARBA00004663"/>
    </source>
</evidence>
<keyword evidence="11 19" id="KW-0460">Magnesium</keyword>
<dbReference type="GO" id="GO:0051073">
    <property type="term" value="F:adenosylcobinamide-GDP ribazoletransferase activity"/>
    <property type="evidence" value="ECO:0007669"/>
    <property type="project" value="UniProtKB-UniRule"/>
</dbReference>
<evidence type="ECO:0000256" key="6">
    <source>
        <dbReference type="ARBA" id="ARBA00015850"/>
    </source>
</evidence>
<evidence type="ECO:0000256" key="1">
    <source>
        <dbReference type="ARBA" id="ARBA00001946"/>
    </source>
</evidence>
<dbReference type="PANTHER" id="PTHR34148">
    <property type="entry name" value="ADENOSYLCOBINAMIDE-GDP RIBAZOLETRANSFERASE"/>
    <property type="match status" value="1"/>
</dbReference>
<evidence type="ECO:0000256" key="5">
    <source>
        <dbReference type="ARBA" id="ARBA00013200"/>
    </source>
</evidence>
<comment type="caution">
    <text evidence="19">Lacks conserved residue(s) required for the propagation of feature annotation.</text>
</comment>
<comment type="subcellular location">
    <subcellularLocation>
        <location evidence="2 19">Cell membrane</location>
        <topology evidence="2 19">Multi-pass membrane protein</topology>
    </subcellularLocation>
</comment>
<dbReference type="Proteomes" id="UP000315454">
    <property type="component" value="Unassembled WGS sequence"/>
</dbReference>
<keyword evidence="13 19" id="KW-0472">Membrane</keyword>
<name>A0A524RW57_9CHRO</name>